<feature type="transmembrane region" description="Helical" evidence="1">
    <location>
        <begin position="325"/>
        <end position="349"/>
    </location>
</feature>
<keyword evidence="1" id="KW-1133">Transmembrane helix</keyword>
<organism evidence="2 3">
    <name type="scientific">Rouxiella aceris</name>
    <dbReference type="NCBI Taxonomy" id="2703884"/>
    <lineage>
        <taxon>Bacteria</taxon>
        <taxon>Pseudomonadati</taxon>
        <taxon>Pseudomonadota</taxon>
        <taxon>Gammaproteobacteria</taxon>
        <taxon>Enterobacterales</taxon>
        <taxon>Yersiniaceae</taxon>
        <taxon>Rouxiella</taxon>
    </lineage>
</organism>
<dbReference type="CDD" id="cd14744">
    <property type="entry name" value="PAAR_CT_2"/>
    <property type="match status" value="1"/>
</dbReference>
<dbReference type="InterPro" id="IPR008727">
    <property type="entry name" value="PAAR_motif"/>
</dbReference>
<comment type="caution">
    <text evidence="2">The sequence shown here is derived from an EMBL/GenBank/DDBJ whole genome shotgun (WGS) entry which is preliminary data.</text>
</comment>
<gene>
    <name evidence="2" type="ORF">GW590_07080</name>
</gene>
<dbReference type="AlphaFoldDB" id="A0A848MHH6"/>
<evidence type="ECO:0000256" key="1">
    <source>
        <dbReference type="SAM" id="Phobius"/>
    </source>
</evidence>
<dbReference type="Pfam" id="PF05488">
    <property type="entry name" value="PAAR_motif"/>
    <property type="match status" value="1"/>
</dbReference>
<keyword evidence="1" id="KW-0812">Transmembrane</keyword>
<reference evidence="2 3" key="2">
    <citation type="submission" date="2020-06" db="EMBL/GenBank/DDBJ databases">
        <title>Polyphasic characterization of a Rahnella strain isolated from tree sap.</title>
        <authorList>
            <person name="Kim I.S."/>
        </authorList>
    </citation>
    <scope>NUCLEOTIDE SEQUENCE [LARGE SCALE GENOMIC DNA]</scope>
    <source>
        <strain evidence="2 3">SAP-1</strain>
    </source>
</reference>
<evidence type="ECO:0000313" key="2">
    <source>
        <dbReference type="EMBL" id="NMP26623.1"/>
    </source>
</evidence>
<name>A0A848MHH6_9GAMM</name>
<keyword evidence="1" id="KW-0472">Membrane</keyword>
<evidence type="ECO:0000313" key="3">
    <source>
        <dbReference type="Proteomes" id="UP000585363"/>
    </source>
</evidence>
<keyword evidence="3" id="KW-1185">Reference proteome</keyword>
<reference evidence="2 3" key="1">
    <citation type="submission" date="2020-01" db="EMBL/GenBank/DDBJ databases">
        <authorList>
            <person name="Lee S.D."/>
        </authorList>
    </citation>
    <scope>NUCLEOTIDE SEQUENCE [LARGE SCALE GENOMIC DNA]</scope>
    <source>
        <strain evidence="2 3">SAP-1</strain>
    </source>
</reference>
<dbReference type="EMBL" id="JAADJU010000003">
    <property type="protein sequence ID" value="NMP26623.1"/>
    <property type="molecule type" value="Genomic_DNA"/>
</dbReference>
<sequence>MATGFYLVQGDKTTCGGRIIEGATDHTIFGKAAAREKDRVLCGKHPGTFLIAGGIVSDTIHGRRMAGTLDSESTCPCKAKFIPSMLQDTYEKASRGSAAASKSSASNPVARPLPAYLTGEKPPSGFVPDYPVLRNTYRLPDNALREMLEANRHDYMLLTLDECIEIISSWDFYKNTWVDITTSKVGGVAKLYATNIGDIISASKVVSQLGSMGIKCSVYINHKGTELIKLTGYPGIRKILNAPVFSLKNPQIIKFGIGKYGLQNSIKSGAIVGLVYVSVVNTIDFILNDEVTLSKFIGTLATDFVKVGISSAVVFGVGIPANMFIPFVIGPIVVVVAAGLGTAMILNYLDDKYGVTSKITLYIESAQQEFVLKAREIDKGLLDLGAMYADGMLKRGREVLELEIKRYIRNQLDEIGIRNWM</sequence>
<accession>A0A848MHH6</accession>
<dbReference type="RefSeq" id="WP_169402315.1">
    <property type="nucleotide sequence ID" value="NZ_JAADJU010000003.1"/>
</dbReference>
<dbReference type="Proteomes" id="UP000585363">
    <property type="component" value="Unassembled WGS sequence"/>
</dbReference>
<proteinExistence type="predicted"/>
<protein>
    <submittedName>
        <fullName evidence="2">PAAR domain-containing protein</fullName>
    </submittedName>
</protein>